<comment type="subcellular location">
    <subcellularLocation>
        <location evidence="1">Cytoplasm</location>
    </subcellularLocation>
</comment>
<keyword evidence="5" id="KW-0238">DNA-binding</keyword>
<evidence type="ECO:0000256" key="4">
    <source>
        <dbReference type="ARBA" id="ARBA00023186"/>
    </source>
</evidence>
<keyword evidence="4" id="KW-0143">Chaperone</keyword>
<protein>
    <submittedName>
        <fullName evidence="5">DNA-binding protein</fullName>
    </submittedName>
</protein>
<dbReference type="KEGG" id="mhev:MHEL_17860"/>
<dbReference type="Proteomes" id="UP000467148">
    <property type="component" value="Chromosome"/>
</dbReference>
<keyword evidence="3" id="KW-0963">Cytoplasm</keyword>
<gene>
    <name evidence="5" type="ORF">MHEL_17860</name>
</gene>
<dbReference type="GO" id="GO:0003677">
    <property type="term" value="F:DNA binding"/>
    <property type="evidence" value="ECO:0007669"/>
    <property type="project" value="UniProtKB-KW"/>
</dbReference>
<dbReference type="AlphaFoldDB" id="A0A7I7T3U1"/>
<dbReference type="Pfam" id="PF14011">
    <property type="entry name" value="ESX-1_EspG"/>
    <property type="match status" value="1"/>
</dbReference>
<organism evidence="5 6">
    <name type="scientific">Mycolicibacterium helvum</name>
    <dbReference type="NCBI Taxonomy" id="1534349"/>
    <lineage>
        <taxon>Bacteria</taxon>
        <taxon>Bacillati</taxon>
        <taxon>Actinomycetota</taxon>
        <taxon>Actinomycetes</taxon>
        <taxon>Mycobacteriales</taxon>
        <taxon>Mycobacteriaceae</taxon>
        <taxon>Mycolicibacterium</taxon>
    </lineage>
</organism>
<dbReference type="InterPro" id="IPR025734">
    <property type="entry name" value="EspG"/>
</dbReference>
<comment type="similarity">
    <text evidence="2">Belongs to the EspG family.</text>
</comment>
<sequence>MPAHNAVELTADAAWLVADSVEAGSFPWVLAITPPLTDPRETGAIVARLRAELIRTRVMSDCGSVDPLVARWIRTVCAPERWLELRYVRGGGTDLLRGLVARHGDHTVVALRSGELVTFTELDISDPALLVPVVTAGLRGRPPARFAEFVLPTRAGVRADERLRAGDDLGVVLDHLGLPVSAVPVVRSVFTGVRSYVEVRAGCAVDGVHSLSEVGVGIIDAEAGRVLVRPERAADGEWLSTFAPGTSFAITLALDRLTETLPDGRWFPAATLTRDFSSNTI</sequence>
<name>A0A7I7T3U1_9MYCO</name>
<evidence type="ECO:0000256" key="2">
    <source>
        <dbReference type="ARBA" id="ARBA00006411"/>
    </source>
</evidence>
<evidence type="ECO:0000256" key="1">
    <source>
        <dbReference type="ARBA" id="ARBA00004496"/>
    </source>
</evidence>
<accession>A0A7I7T3U1</accession>
<dbReference type="RefSeq" id="WP_163747196.1">
    <property type="nucleotide sequence ID" value="NZ_AP022596.1"/>
</dbReference>
<keyword evidence="6" id="KW-1185">Reference proteome</keyword>
<evidence type="ECO:0000313" key="5">
    <source>
        <dbReference type="EMBL" id="BBY63543.1"/>
    </source>
</evidence>
<reference evidence="5 6" key="1">
    <citation type="journal article" date="2019" name="Emerg. Microbes Infect.">
        <title>Comprehensive subspecies identification of 175 nontuberculous mycobacteria species based on 7547 genomic profiles.</title>
        <authorList>
            <person name="Matsumoto Y."/>
            <person name="Kinjo T."/>
            <person name="Motooka D."/>
            <person name="Nabeya D."/>
            <person name="Jung N."/>
            <person name="Uechi K."/>
            <person name="Horii T."/>
            <person name="Iida T."/>
            <person name="Fujita J."/>
            <person name="Nakamura S."/>
        </authorList>
    </citation>
    <scope>NUCLEOTIDE SEQUENCE [LARGE SCALE GENOMIC DNA]</scope>
    <source>
        <strain evidence="5 6">JCM 30396</strain>
    </source>
</reference>
<dbReference type="EMBL" id="AP022596">
    <property type="protein sequence ID" value="BBY63543.1"/>
    <property type="molecule type" value="Genomic_DNA"/>
</dbReference>
<evidence type="ECO:0000313" key="6">
    <source>
        <dbReference type="Proteomes" id="UP000467148"/>
    </source>
</evidence>
<dbReference type="GO" id="GO:0005737">
    <property type="term" value="C:cytoplasm"/>
    <property type="evidence" value="ECO:0007669"/>
    <property type="project" value="UniProtKB-SubCell"/>
</dbReference>
<proteinExistence type="inferred from homology"/>
<evidence type="ECO:0000256" key="3">
    <source>
        <dbReference type="ARBA" id="ARBA00022490"/>
    </source>
</evidence>